<dbReference type="RefSeq" id="WP_165030229.1">
    <property type="nucleotide sequence ID" value="NZ_JAAKZF010000027.1"/>
</dbReference>
<feature type="region of interest" description="Disordered" evidence="1">
    <location>
        <begin position="1"/>
        <end position="26"/>
    </location>
</feature>
<accession>A0A6G4WFL7</accession>
<evidence type="ECO:0000256" key="1">
    <source>
        <dbReference type="SAM" id="MobiDB-lite"/>
    </source>
</evidence>
<keyword evidence="3" id="KW-1185">Reference proteome</keyword>
<protein>
    <submittedName>
        <fullName evidence="2">Uncharacterized protein</fullName>
    </submittedName>
</protein>
<comment type="caution">
    <text evidence="2">The sequence shown here is derived from an EMBL/GenBank/DDBJ whole genome shotgun (WGS) entry which is preliminary data.</text>
</comment>
<evidence type="ECO:0000313" key="2">
    <source>
        <dbReference type="EMBL" id="NGO53148.1"/>
    </source>
</evidence>
<reference evidence="2 3" key="1">
    <citation type="submission" date="2020-02" db="EMBL/GenBank/DDBJ databases">
        <title>Genome sequence of strain CCNWXJ40-4.</title>
        <authorList>
            <person name="Gao J."/>
            <person name="Sun J."/>
        </authorList>
    </citation>
    <scope>NUCLEOTIDE SEQUENCE [LARGE SCALE GENOMIC DNA]</scope>
    <source>
        <strain evidence="2 3">CCNWXJ 40-4</strain>
    </source>
</reference>
<name>A0A6G4WFL7_9HYPH</name>
<evidence type="ECO:0000313" key="3">
    <source>
        <dbReference type="Proteomes" id="UP001642900"/>
    </source>
</evidence>
<gene>
    <name evidence="2" type="ORF">G6N73_18580</name>
</gene>
<dbReference type="EMBL" id="JAAKZF010000027">
    <property type="protein sequence ID" value="NGO53148.1"/>
    <property type="molecule type" value="Genomic_DNA"/>
</dbReference>
<dbReference type="AlphaFoldDB" id="A0A6G4WFL7"/>
<sequence length="51" mass="5563">MSPFDQGVVAAETGMSKDDNPYQQGTSAYSDWNAGYESVIEADEATRLDDE</sequence>
<organism evidence="2 3">
    <name type="scientific">Allomesorhizobium camelthorni</name>
    <dbReference type="NCBI Taxonomy" id="475069"/>
    <lineage>
        <taxon>Bacteria</taxon>
        <taxon>Pseudomonadati</taxon>
        <taxon>Pseudomonadota</taxon>
        <taxon>Alphaproteobacteria</taxon>
        <taxon>Hyphomicrobiales</taxon>
        <taxon>Phyllobacteriaceae</taxon>
        <taxon>Allomesorhizobium</taxon>
    </lineage>
</organism>
<proteinExistence type="predicted"/>
<dbReference type="Proteomes" id="UP001642900">
    <property type="component" value="Unassembled WGS sequence"/>
</dbReference>